<dbReference type="InterPro" id="IPR001680">
    <property type="entry name" value="WD40_rpt"/>
</dbReference>
<dbReference type="InterPro" id="IPR051858">
    <property type="entry name" value="WD_repeat_GAD-1"/>
</dbReference>
<dbReference type="Pfam" id="PF00400">
    <property type="entry name" value="WD40"/>
    <property type="match status" value="4"/>
</dbReference>
<feature type="compositionally biased region" description="Polar residues" evidence="4">
    <location>
        <begin position="1"/>
        <end position="14"/>
    </location>
</feature>
<feature type="repeat" description="WD" evidence="3">
    <location>
        <begin position="91"/>
        <end position="132"/>
    </location>
</feature>
<dbReference type="EMBL" id="MBFS01000174">
    <property type="protein sequence ID" value="PVV03976.1"/>
    <property type="molecule type" value="Genomic_DNA"/>
</dbReference>
<dbReference type="AlphaFoldDB" id="A0A2T9ZH92"/>
<dbReference type="InterPro" id="IPR020472">
    <property type="entry name" value="WD40_PAC1"/>
</dbReference>
<dbReference type="STRING" id="133381.A0A2T9ZH92"/>
<dbReference type="PRINTS" id="PR00320">
    <property type="entry name" value="GPROTEINBRPT"/>
</dbReference>
<dbReference type="PANTHER" id="PTHR16017">
    <property type="entry name" value="GASTRULATION DEFECTIVE PROTEIN 1-RELATED"/>
    <property type="match status" value="1"/>
</dbReference>
<dbReference type="SUPFAM" id="SSF50978">
    <property type="entry name" value="WD40 repeat-like"/>
    <property type="match status" value="1"/>
</dbReference>
<evidence type="ECO:0000313" key="6">
    <source>
        <dbReference type="Proteomes" id="UP000245609"/>
    </source>
</evidence>
<keyword evidence="1 3" id="KW-0853">WD repeat</keyword>
<evidence type="ECO:0000256" key="4">
    <source>
        <dbReference type="SAM" id="MobiDB-lite"/>
    </source>
</evidence>
<evidence type="ECO:0000256" key="2">
    <source>
        <dbReference type="ARBA" id="ARBA00022737"/>
    </source>
</evidence>
<dbReference type="OrthoDB" id="10264376at2759"/>
<dbReference type="GO" id="GO:0005634">
    <property type="term" value="C:nucleus"/>
    <property type="evidence" value="ECO:0007669"/>
    <property type="project" value="TreeGrafter"/>
</dbReference>
<dbReference type="PROSITE" id="PS50294">
    <property type="entry name" value="WD_REPEATS_REGION"/>
    <property type="match status" value="3"/>
</dbReference>
<feature type="repeat" description="WD" evidence="3">
    <location>
        <begin position="242"/>
        <end position="273"/>
    </location>
</feature>
<feature type="region of interest" description="Disordered" evidence="4">
    <location>
        <begin position="1"/>
        <end position="20"/>
    </location>
</feature>
<evidence type="ECO:0000256" key="1">
    <source>
        <dbReference type="ARBA" id="ARBA00022574"/>
    </source>
</evidence>
<dbReference type="InterPro" id="IPR015943">
    <property type="entry name" value="WD40/YVTN_repeat-like_dom_sf"/>
</dbReference>
<keyword evidence="6" id="KW-1185">Reference proteome</keyword>
<feature type="repeat" description="WD" evidence="3">
    <location>
        <begin position="192"/>
        <end position="225"/>
    </location>
</feature>
<dbReference type="SMART" id="SM00320">
    <property type="entry name" value="WD40"/>
    <property type="match status" value="5"/>
</dbReference>
<feature type="region of interest" description="Disordered" evidence="4">
    <location>
        <begin position="31"/>
        <end position="62"/>
    </location>
</feature>
<keyword evidence="2" id="KW-0677">Repeat</keyword>
<comment type="caution">
    <text evidence="5">The sequence shown here is derived from an EMBL/GenBank/DDBJ whole genome shotgun (WGS) entry which is preliminary data.</text>
</comment>
<name>A0A2T9ZH92_9FUNG</name>
<proteinExistence type="predicted"/>
<sequence length="563" mass="61828">MHSRMNSANTNKNKGGSALGSLDFVGLYKTSKKSSKKVGDLGKDTASGESQNKELQNKTTSSKDAIKAVSFPDDPEIQKSLKIPYTKSVLMKGHSKPVTAISWTSSGDRLATGGGDYLVKLWNFGSMNESFKYFQSFEPIEGCQINDLAYSSNGENLLVVTTSSQPKLYDKQGILVEEYKKGILNITDPRKTNGHLSSINCCEWNPQNAQEFLTASDDSTIRIWDPEVSIKSKNVIVCKSTKNGWKTNVTACVYSQDGKAIISGHSDGSISLWANSIPFKLKDAHTPGNIIASLEVSQNGNLLLSKSEDRTVKVWDLRNLKDCLAASDPLYSFYPKSNACFSPTGKLVATSYGLSRNKSKYLNTNSLEPRLVFLDTNTLKVVSEKVVSTNNFGSEQDLEGDSDLIKVLWHNSLNQIAITNSSGNISVFYDDTLSKKGAIIPLTKPSKGKSSLNNSRTSENIGRIITPHSLSSFRDTTSGSSKRRMMKIRKDPIASRRPELPVKGQGKGGVIGTNEDPREALLKYAAAAEESPYWVAPAYKKRQPKPIFDETGMADEPEIKRRK</sequence>
<feature type="region of interest" description="Disordered" evidence="4">
    <location>
        <begin position="544"/>
        <end position="563"/>
    </location>
</feature>
<dbReference type="Proteomes" id="UP000245609">
    <property type="component" value="Unassembled WGS sequence"/>
</dbReference>
<gene>
    <name evidence="5" type="ORF">BB560_001530</name>
</gene>
<reference evidence="5 6" key="1">
    <citation type="journal article" date="2018" name="MBio">
        <title>Comparative Genomics Reveals the Core Gene Toolbox for the Fungus-Insect Symbiosis.</title>
        <authorList>
            <person name="Wang Y."/>
            <person name="Stata M."/>
            <person name="Wang W."/>
            <person name="Stajich J.E."/>
            <person name="White M.M."/>
            <person name="Moncalvo J.M."/>
        </authorList>
    </citation>
    <scope>NUCLEOTIDE SEQUENCE [LARGE SCALE GENOMIC DNA]</scope>
    <source>
        <strain evidence="5 6">SC-DP-2</strain>
    </source>
</reference>
<dbReference type="PROSITE" id="PS50082">
    <property type="entry name" value="WD_REPEATS_2"/>
    <property type="match status" value="4"/>
</dbReference>
<dbReference type="PANTHER" id="PTHR16017:SF0">
    <property type="entry name" value="WD REPEAT-CONTAINING PROTEIN 70"/>
    <property type="match status" value="1"/>
</dbReference>
<dbReference type="GO" id="GO:0035861">
    <property type="term" value="C:site of double-strand break"/>
    <property type="evidence" value="ECO:0007669"/>
    <property type="project" value="TreeGrafter"/>
</dbReference>
<protein>
    <submittedName>
        <fullName evidence="5">Uncharacterized protein</fullName>
    </submittedName>
</protein>
<feature type="repeat" description="WD" evidence="3">
    <location>
        <begin position="291"/>
        <end position="319"/>
    </location>
</feature>
<accession>A0A2T9ZH92</accession>
<organism evidence="5 6">
    <name type="scientific">Smittium megazygosporum</name>
    <dbReference type="NCBI Taxonomy" id="133381"/>
    <lineage>
        <taxon>Eukaryota</taxon>
        <taxon>Fungi</taxon>
        <taxon>Fungi incertae sedis</taxon>
        <taxon>Zoopagomycota</taxon>
        <taxon>Kickxellomycotina</taxon>
        <taxon>Harpellomycetes</taxon>
        <taxon>Harpellales</taxon>
        <taxon>Legeriomycetaceae</taxon>
        <taxon>Smittium</taxon>
    </lineage>
</organism>
<evidence type="ECO:0000256" key="3">
    <source>
        <dbReference type="PROSITE-ProRule" id="PRU00221"/>
    </source>
</evidence>
<evidence type="ECO:0000313" key="5">
    <source>
        <dbReference type="EMBL" id="PVV03976.1"/>
    </source>
</evidence>
<dbReference type="Gene3D" id="2.130.10.10">
    <property type="entry name" value="YVTN repeat-like/Quinoprotein amine dehydrogenase"/>
    <property type="match status" value="2"/>
</dbReference>
<dbReference type="InterPro" id="IPR036322">
    <property type="entry name" value="WD40_repeat_dom_sf"/>
</dbReference>